<feature type="region of interest" description="Disordered" evidence="1">
    <location>
        <begin position="21"/>
        <end position="58"/>
    </location>
</feature>
<proteinExistence type="predicted"/>
<evidence type="ECO:0000313" key="2">
    <source>
        <dbReference type="EMBL" id="GFD02228.1"/>
    </source>
</evidence>
<name>A0A699SYU0_TANCI</name>
<dbReference type="AlphaFoldDB" id="A0A699SYU0"/>
<organism evidence="2">
    <name type="scientific">Tanacetum cinerariifolium</name>
    <name type="common">Dalmatian daisy</name>
    <name type="synonym">Chrysanthemum cinerariifolium</name>
    <dbReference type="NCBI Taxonomy" id="118510"/>
    <lineage>
        <taxon>Eukaryota</taxon>
        <taxon>Viridiplantae</taxon>
        <taxon>Streptophyta</taxon>
        <taxon>Embryophyta</taxon>
        <taxon>Tracheophyta</taxon>
        <taxon>Spermatophyta</taxon>
        <taxon>Magnoliopsida</taxon>
        <taxon>eudicotyledons</taxon>
        <taxon>Gunneridae</taxon>
        <taxon>Pentapetalae</taxon>
        <taxon>asterids</taxon>
        <taxon>campanulids</taxon>
        <taxon>Asterales</taxon>
        <taxon>Asteraceae</taxon>
        <taxon>Asteroideae</taxon>
        <taxon>Anthemideae</taxon>
        <taxon>Anthemidinae</taxon>
        <taxon>Tanacetum</taxon>
    </lineage>
</organism>
<evidence type="ECO:0000256" key="1">
    <source>
        <dbReference type="SAM" id="MobiDB-lite"/>
    </source>
</evidence>
<comment type="caution">
    <text evidence="2">The sequence shown here is derived from an EMBL/GenBank/DDBJ whole genome shotgun (WGS) entry which is preliminary data.</text>
</comment>
<feature type="compositionally biased region" description="Basic and acidic residues" evidence="1">
    <location>
        <begin position="33"/>
        <end position="56"/>
    </location>
</feature>
<protein>
    <submittedName>
        <fullName evidence="2">Uncharacterized protein</fullName>
    </submittedName>
</protein>
<accession>A0A699SYU0</accession>
<dbReference type="EMBL" id="BKCJ011196596">
    <property type="protein sequence ID" value="GFD02228.1"/>
    <property type="molecule type" value="Genomic_DNA"/>
</dbReference>
<reference evidence="2" key="1">
    <citation type="journal article" date="2019" name="Sci. Rep.">
        <title>Draft genome of Tanacetum cinerariifolium, the natural source of mosquito coil.</title>
        <authorList>
            <person name="Yamashiro T."/>
            <person name="Shiraishi A."/>
            <person name="Satake H."/>
            <person name="Nakayama K."/>
        </authorList>
    </citation>
    <scope>NUCLEOTIDE SEQUENCE</scope>
</reference>
<sequence>MMEEMMITTTAFIRGEAAAASKKKGHASWKLQDQSKRYSSDKRSNFQGHPRGERGFNRFTPLTKTLKEILATEASKF</sequence>
<gene>
    <name evidence="2" type="ORF">Tci_874197</name>
</gene>